<evidence type="ECO:0000313" key="4">
    <source>
        <dbReference type="EMBL" id="TFU91161.1"/>
    </source>
</evidence>
<dbReference type="InterPro" id="IPR001789">
    <property type="entry name" value="Sig_transdc_resp-reg_receiver"/>
</dbReference>
<dbReference type="PROSITE" id="PS50110">
    <property type="entry name" value="RESPONSE_REGULATORY"/>
    <property type="match status" value="1"/>
</dbReference>
<dbReference type="InterPro" id="IPR011006">
    <property type="entry name" value="CheY-like_superfamily"/>
</dbReference>
<dbReference type="GO" id="GO:0000156">
    <property type="term" value="F:phosphorelay response regulator activity"/>
    <property type="evidence" value="ECO:0007669"/>
    <property type="project" value="InterPro"/>
</dbReference>
<name>A0A4Y9IRY5_9BACT</name>
<dbReference type="InterPro" id="IPR046947">
    <property type="entry name" value="LytR-like"/>
</dbReference>
<proteinExistence type="predicted"/>
<evidence type="ECO:0000256" key="1">
    <source>
        <dbReference type="PROSITE-ProRule" id="PRU00169"/>
    </source>
</evidence>
<dbReference type="Pfam" id="PF00072">
    <property type="entry name" value="Response_reg"/>
    <property type="match status" value="1"/>
</dbReference>
<feature type="modified residue" description="4-aspartylphosphate" evidence="1">
    <location>
        <position position="56"/>
    </location>
</feature>
<sequence>MIKAVIIEDEPLTANRLKRLVGKVREDIEIVALLQTVKETLEWLTSNDEPDLYFMDIQLSDGLSFDIFSAFKITKPVIFTTAYDEYAIKAFKANGIDYLLKPIALDDIEKSLARYRQYHPVSPVPDIEDILWKVSQKQPVYKANFLVEWRDQLLSVPETDIAYFHLSNKITYLVTADKKFVISSTLDYLEKEINPHLFIRINRQLIVSRKCIRNIHVYFGNRLKLYLFPAPEEEVIVSRERVSEIKIWLDS</sequence>
<reference evidence="4 5" key="1">
    <citation type="submission" date="2019-03" db="EMBL/GenBank/DDBJ databases">
        <title>Diversity of the mouse oral microbiome.</title>
        <authorList>
            <person name="Joseph S."/>
            <person name="Aduse-Opoku J."/>
            <person name="Curtis M."/>
            <person name="Wade W."/>
            <person name="Hashim A."/>
        </authorList>
    </citation>
    <scope>NUCLEOTIDE SEQUENCE [LARGE SCALE GENOMIC DNA]</scope>
    <source>
        <strain evidence="4 5">P11</strain>
    </source>
</reference>
<keyword evidence="1" id="KW-0597">Phosphoprotein</keyword>
<dbReference type="OrthoDB" id="1490554at2"/>
<dbReference type="InterPro" id="IPR007492">
    <property type="entry name" value="LytTR_DNA-bd_dom"/>
</dbReference>
<comment type="caution">
    <text evidence="4">The sequence shown here is derived from an EMBL/GenBank/DDBJ whole genome shotgun (WGS) entry which is preliminary data.</text>
</comment>
<dbReference type="SMART" id="SM00448">
    <property type="entry name" value="REC"/>
    <property type="match status" value="1"/>
</dbReference>
<dbReference type="PANTHER" id="PTHR37299">
    <property type="entry name" value="TRANSCRIPTIONAL REGULATOR-RELATED"/>
    <property type="match status" value="1"/>
</dbReference>
<feature type="domain" description="Response regulatory" evidence="2">
    <location>
        <begin position="3"/>
        <end position="116"/>
    </location>
</feature>
<dbReference type="RefSeq" id="WP_135104176.1">
    <property type="nucleotide sequence ID" value="NZ_JADGKW010000001.1"/>
</dbReference>
<gene>
    <name evidence="4" type="ORF">E4T88_04030</name>
</gene>
<feature type="domain" description="HTH LytTR-type" evidence="3">
    <location>
        <begin position="145"/>
        <end position="251"/>
    </location>
</feature>
<dbReference type="PANTHER" id="PTHR37299:SF1">
    <property type="entry name" value="STAGE 0 SPORULATION PROTEIN A HOMOLOG"/>
    <property type="match status" value="1"/>
</dbReference>
<organism evidence="4 5">
    <name type="scientific">Dysgonomonas mossii</name>
    <dbReference type="NCBI Taxonomy" id="163665"/>
    <lineage>
        <taxon>Bacteria</taxon>
        <taxon>Pseudomonadati</taxon>
        <taxon>Bacteroidota</taxon>
        <taxon>Bacteroidia</taxon>
        <taxon>Bacteroidales</taxon>
        <taxon>Dysgonomonadaceae</taxon>
        <taxon>Dysgonomonas</taxon>
    </lineage>
</organism>
<dbReference type="Gene3D" id="2.40.50.1020">
    <property type="entry name" value="LytTr DNA-binding domain"/>
    <property type="match status" value="1"/>
</dbReference>
<evidence type="ECO:0000313" key="5">
    <source>
        <dbReference type="Proteomes" id="UP000298285"/>
    </source>
</evidence>
<accession>A0A4Y9IRY5</accession>
<dbReference type="AlphaFoldDB" id="A0A4Y9IRY5"/>
<dbReference type="Pfam" id="PF04397">
    <property type="entry name" value="LytTR"/>
    <property type="match status" value="1"/>
</dbReference>
<dbReference type="Gene3D" id="3.40.50.2300">
    <property type="match status" value="1"/>
</dbReference>
<dbReference type="SMART" id="SM00850">
    <property type="entry name" value="LytTR"/>
    <property type="match status" value="1"/>
</dbReference>
<dbReference type="GO" id="GO:0003677">
    <property type="term" value="F:DNA binding"/>
    <property type="evidence" value="ECO:0007669"/>
    <property type="project" value="InterPro"/>
</dbReference>
<dbReference type="EMBL" id="SPPK01000001">
    <property type="protein sequence ID" value="TFU91161.1"/>
    <property type="molecule type" value="Genomic_DNA"/>
</dbReference>
<evidence type="ECO:0000259" key="2">
    <source>
        <dbReference type="PROSITE" id="PS50110"/>
    </source>
</evidence>
<protein>
    <submittedName>
        <fullName evidence="4">Response regulator transcription factor</fullName>
    </submittedName>
</protein>
<dbReference type="Proteomes" id="UP000298285">
    <property type="component" value="Unassembled WGS sequence"/>
</dbReference>
<dbReference type="PROSITE" id="PS50930">
    <property type="entry name" value="HTH_LYTTR"/>
    <property type="match status" value="1"/>
</dbReference>
<dbReference type="SUPFAM" id="SSF52172">
    <property type="entry name" value="CheY-like"/>
    <property type="match status" value="1"/>
</dbReference>
<evidence type="ECO:0000259" key="3">
    <source>
        <dbReference type="PROSITE" id="PS50930"/>
    </source>
</evidence>